<dbReference type="Gene3D" id="3.60.15.10">
    <property type="entry name" value="Ribonuclease Z/Hydroxyacylglutathione hydrolase-like"/>
    <property type="match status" value="1"/>
</dbReference>
<dbReference type="EMBL" id="PRFA01000089">
    <property type="protein sequence ID" value="PWU87552.1"/>
    <property type="molecule type" value="Genomic_DNA"/>
</dbReference>
<dbReference type="VEuPathDB" id="TriTrypDB:TCSYLVIO_006980"/>
<dbReference type="VEuPathDB" id="TriTrypDB:TcCL_NonESM02575"/>
<reference evidence="7 8" key="1">
    <citation type="journal article" date="2018" name="Microb. Genom.">
        <title>Expanding an expanded genome: long-read sequencing of Trypanosoma cruzi.</title>
        <authorList>
            <person name="Berna L."/>
            <person name="Rodriguez M."/>
            <person name="Chiribao M.L."/>
            <person name="Parodi-Talice A."/>
            <person name="Pita S."/>
            <person name="Rijo G."/>
            <person name="Alvarez-Valin F."/>
            <person name="Robello C."/>
        </authorList>
    </citation>
    <scope>NUCLEOTIDE SEQUENCE [LARGE SCALE GENOMIC DNA]</scope>
    <source>
        <strain evidence="7 8">Dm28c</strain>
    </source>
</reference>
<dbReference type="VEuPathDB" id="TriTrypDB:TcCLB.507603.230"/>
<keyword evidence="3" id="KW-0479">Metal-binding</keyword>
<dbReference type="VEuPathDB" id="TriTrypDB:TcCLB.509429.290"/>
<comment type="caution">
    <text evidence="7">The sequence shown here is derived from an EMBL/GenBank/DDBJ whole genome shotgun (WGS) entry which is preliminary data.</text>
</comment>
<comment type="cofactor">
    <cofactor evidence="1">
        <name>Zn(2+)</name>
        <dbReference type="ChEBI" id="CHEBI:29105"/>
    </cofactor>
</comment>
<dbReference type="SMART" id="SM00849">
    <property type="entry name" value="Lactamase_B"/>
    <property type="match status" value="1"/>
</dbReference>
<proteinExistence type="inferred from homology"/>
<gene>
    <name evidence="7" type="ORF">C4B63_89g64</name>
</gene>
<dbReference type="VEuPathDB" id="TriTrypDB:C3747_221g33"/>
<evidence type="ECO:0000256" key="3">
    <source>
        <dbReference type="ARBA" id="ARBA00022723"/>
    </source>
</evidence>
<dbReference type="Pfam" id="PF16123">
    <property type="entry name" value="HAGH_C"/>
    <property type="match status" value="1"/>
</dbReference>
<dbReference type="InterPro" id="IPR001279">
    <property type="entry name" value="Metallo-B-lactamas"/>
</dbReference>
<comment type="similarity">
    <text evidence="2">Belongs to the metallo-beta-lactamase superfamily. Glyoxalase II family.</text>
</comment>
<evidence type="ECO:0000256" key="1">
    <source>
        <dbReference type="ARBA" id="ARBA00001947"/>
    </source>
</evidence>
<dbReference type="GO" id="GO:0004416">
    <property type="term" value="F:hydroxyacylglutathione hydrolase activity"/>
    <property type="evidence" value="ECO:0007669"/>
    <property type="project" value="TreeGrafter"/>
</dbReference>
<dbReference type="CDD" id="cd07723">
    <property type="entry name" value="hydroxyacylglutathione_hydrolase_MBL-fold"/>
    <property type="match status" value="1"/>
</dbReference>
<dbReference type="Proteomes" id="UP000246121">
    <property type="component" value="Unassembled WGS sequence"/>
</dbReference>
<dbReference type="Pfam" id="PF00753">
    <property type="entry name" value="Lactamase_B"/>
    <property type="match status" value="1"/>
</dbReference>
<name>A0A2V2UWL6_TRYCR</name>
<protein>
    <submittedName>
        <fullName evidence="7">Putative hydroxyacylglutathione hydrolase</fullName>
    </submittedName>
</protein>
<sequence length="299" mass="33256">MHTNTMEVVVKHMGAAFSVAVIPVLKDNYTYIIHDKTTNTMAAVDVSADTTPIVDYLERIRRSIDERGAGAMSFSTIFSTHKHWDHAGGNVVLPKALKAAGAFRIIGGVNDNISGVTQTVREGDRLSLGALQVEVLEAPCHTRGHVLYKVYHPQAEKDGVALFTGDTMFVGGIGAFFEGDAAHMCRALRKVYNLHHNATDKEEADRHTFVFPGHEYTVNFLQFARDTIPPAHPDATFIASQLERYKESIAQRKPTVPSTLAEEKRQNLFLRTCDESFVREMKHGNTAETLMQHLYDTCP</sequence>
<keyword evidence="4 7" id="KW-0378">Hydrolase</keyword>
<dbReference type="SUPFAM" id="SSF56281">
    <property type="entry name" value="Metallo-hydrolase/oxidoreductase"/>
    <property type="match status" value="1"/>
</dbReference>
<evidence type="ECO:0000256" key="2">
    <source>
        <dbReference type="ARBA" id="ARBA00006759"/>
    </source>
</evidence>
<evidence type="ECO:0000256" key="5">
    <source>
        <dbReference type="ARBA" id="ARBA00022833"/>
    </source>
</evidence>
<evidence type="ECO:0000313" key="8">
    <source>
        <dbReference type="Proteomes" id="UP000246121"/>
    </source>
</evidence>
<feature type="domain" description="Metallo-beta-lactamase" evidence="6">
    <location>
        <begin position="27"/>
        <end position="214"/>
    </location>
</feature>
<dbReference type="VEuPathDB" id="TriTrypDB:ECC02_002397"/>
<dbReference type="VEuPathDB" id="TriTrypDB:TCDM_02834"/>
<evidence type="ECO:0000313" key="7">
    <source>
        <dbReference type="EMBL" id="PWU87552.1"/>
    </source>
</evidence>
<evidence type="ECO:0000259" key="6">
    <source>
        <dbReference type="SMART" id="SM00849"/>
    </source>
</evidence>
<dbReference type="InterPro" id="IPR036866">
    <property type="entry name" value="RibonucZ/Hydroxyglut_hydro"/>
</dbReference>
<dbReference type="InterPro" id="IPR035680">
    <property type="entry name" value="Clx_II_MBL"/>
</dbReference>
<dbReference type="VEuPathDB" id="TriTrypDB:TcG_06116"/>
<dbReference type="AlphaFoldDB" id="A0A2V2UWL6"/>
<dbReference type="PANTHER" id="PTHR11935:SF139">
    <property type="entry name" value="HYDROLASE, PUTATIVE-RELATED"/>
    <property type="match status" value="1"/>
</dbReference>
<dbReference type="VEuPathDB" id="TriTrypDB:C4B63_89g64"/>
<organism evidence="7 8">
    <name type="scientific">Trypanosoma cruzi</name>
    <dbReference type="NCBI Taxonomy" id="5693"/>
    <lineage>
        <taxon>Eukaryota</taxon>
        <taxon>Discoba</taxon>
        <taxon>Euglenozoa</taxon>
        <taxon>Kinetoplastea</taxon>
        <taxon>Metakinetoplastina</taxon>
        <taxon>Trypanosomatida</taxon>
        <taxon>Trypanosomatidae</taxon>
        <taxon>Trypanosoma</taxon>
        <taxon>Schizotrypanum</taxon>
    </lineage>
</organism>
<dbReference type="InterPro" id="IPR032282">
    <property type="entry name" value="HAGH_C"/>
</dbReference>
<accession>A0A2V2UWL6</accession>
<dbReference type="PANTHER" id="PTHR11935">
    <property type="entry name" value="BETA LACTAMASE DOMAIN"/>
    <property type="match status" value="1"/>
</dbReference>
<evidence type="ECO:0000256" key="4">
    <source>
        <dbReference type="ARBA" id="ARBA00022801"/>
    </source>
</evidence>
<dbReference type="VEuPathDB" id="TriTrypDB:BCY84_22405"/>
<dbReference type="GO" id="GO:0046872">
    <property type="term" value="F:metal ion binding"/>
    <property type="evidence" value="ECO:0007669"/>
    <property type="project" value="UniProtKB-KW"/>
</dbReference>
<dbReference type="OrthoDB" id="515692at2759"/>
<dbReference type="VEuPathDB" id="TriTrypDB:Tc_MARK_5730"/>
<dbReference type="VEuPathDB" id="TriTrypDB:TcBrA4_0068250"/>
<keyword evidence="5" id="KW-0862">Zinc</keyword>